<evidence type="ECO:0000256" key="3">
    <source>
        <dbReference type="ARBA" id="ARBA00022692"/>
    </source>
</evidence>
<keyword evidence="11" id="KW-1185">Reference proteome</keyword>
<dbReference type="PRINTS" id="PR01806">
    <property type="entry name" value="VIRFACTRMVIN"/>
</dbReference>
<dbReference type="KEGG" id="aco:Amico_0578"/>
<dbReference type="CDD" id="cd13123">
    <property type="entry name" value="MATE_MurJ_like"/>
    <property type="match status" value="1"/>
</dbReference>
<comment type="similarity">
    <text evidence="8 9">Belongs to the MurJ/MviN family.</text>
</comment>
<name>D5EDT1_AMICL</name>
<keyword evidence="7 8" id="KW-0472">Membrane</keyword>
<keyword evidence="5 8" id="KW-0573">Peptidoglycan synthesis</keyword>
<gene>
    <name evidence="8" type="primary">murJ</name>
    <name evidence="10" type="ordered locus">Amico_0578</name>
</gene>
<evidence type="ECO:0000313" key="10">
    <source>
        <dbReference type="EMBL" id="ADE56713.1"/>
    </source>
</evidence>
<keyword evidence="3 8" id="KW-0812">Transmembrane</keyword>
<evidence type="ECO:0000256" key="1">
    <source>
        <dbReference type="ARBA" id="ARBA00004651"/>
    </source>
</evidence>
<dbReference type="Proteomes" id="UP000002366">
    <property type="component" value="Chromosome"/>
</dbReference>
<evidence type="ECO:0000256" key="2">
    <source>
        <dbReference type="ARBA" id="ARBA00022475"/>
    </source>
</evidence>
<dbReference type="PANTHER" id="PTHR47019:SF1">
    <property type="entry name" value="LIPID II FLIPPASE MURJ"/>
    <property type="match status" value="1"/>
</dbReference>
<comment type="subcellular location">
    <subcellularLocation>
        <location evidence="8">Cell inner membrane</location>
        <topology evidence="8">Multi-pass membrane protein</topology>
    </subcellularLocation>
    <subcellularLocation>
        <location evidence="1">Cell membrane</location>
        <topology evidence="1">Multi-pass membrane protein</topology>
    </subcellularLocation>
</comment>
<dbReference type="GO" id="GO:0009252">
    <property type="term" value="P:peptidoglycan biosynthetic process"/>
    <property type="evidence" value="ECO:0007669"/>
    <property type="project" value="UniProtKB-UniRule"/>
</dbReference>
<feature type="transmembrane region" description="Helical" evidence="8">
    <location>
        <begin position="273"/>
        <end position="290"/>
    </location>
</feature>
<dbReference type="AlphaFoldDB" id="D5EDT1"/>
<feature type="transmembrane region" description="Helical" evidence="8">
    <location>
        <begin position="187"/>
        <end position="208"/>
    </location>
</feature>
<feature type="transmembrane region" description="Helical" evidence="8">
    <location>
        <begin position="136"/>
        <end position="154"/>
    </location>
</feature>
<keyword evidence="8" id="KW-0997">Cell inner membrane</keyword>
<dbReference type="GO" id="GO:0071555">
    <property type="term" value="P:cell wall organization"/>
    <property type="evidence" value="ECO:0007669"/>
    <property type="project" value="UniProtKB-UniRule"/>
</dbReference>
<feature type="transmembrane region" description="Helical" evidence="8">
    <location>
        <begin position="60"/>
        <end position="78"/>
    </location>
</feature>
<evidence type="ECO:0000256" key="7">
    <source>
        <dbReference type="ARBA" id="ARBA00023136"/>
    </source>
</evidence>
<dbReference type="GO" id="GO:0034204">
    <property type="term" value="P:lipid translocation"/>
    <property type="evidence" value="ECO:0007669"/>
    <property type="project" value="TreeGrafter"/>
</dbReference>
<dbReference type="eggNOG" id="COG0728">
    <property type="taxonomic scope" value="Bacteria"/>
</dbReference>
<evidence type="ECO:0000256" key="6">
    <source>
        <dbReference type="ARBA" id="ARBA00022989"/>
    </source>
</evidence>
<sequence>MSSRVSRMVRHALVMMVGTFASRILGLAREIVTAALFGASSQLDAFYVAYTLANLSRQMLAEGALSAAFVPVFSQSLVQRGKEKASHLARQALWILLVAGTAVVFAGVILSPFLVKIMAPGFDSVKASLAISMTQWMFPFLILVSLAALAMGVLNSLDSFFVPAIAPALSNVVYLLILFFAASRLGIWTLIIAVLAGGVCQMVLQWVWSAWNGVLLLPEKPNSRDPELRKMMKLFFPYAAGLSLNQINPVISRVLGSFLQDGAISVLNYANRVIQLPLGLFVIAISQAVLPELSRCAVGDEKEFRETMRDAVRFALFVILPVTIGLVLVSDEVVNLLFYRGAFNAWAWHATGIALAMYAWGLPGMACTTVFLRGLYAQSNPRSALLVTLSSVVSNVVFCLLLVKPMGFAGLALATSLGFTFSSFAGGYLLARSINHPLDILGVKWTLRISIVLGAMAFTVWKFKSLCPYPVDAGLLLRCGWLFIVMLLGALIYMGGTLAFHFHEWQWLRGALKRRDKE</sequence>
<feature type="transmembrane region" description="Helical" evidence="8">
    <location>
        <begin position="409"/>
        <end position="431"/>
    </location>
</feature>
<dbReference type="NCBIfam" id="TIGR01695">
    <property type="entry name" value="murJ_mviN"/>
    <property type="match status" value="1"/>
</dbReference>
<evidence type="ECO:0000256" key="9">
    <source>
        <dbReference type="PIRNR" id="PIRNR002869"/>
    </source>
</evidence>
<dbReference type="EMBL" id="CP001997">
    <property type="protein sequence ID" value="ADE56713.1"/>
    <property type="molecule type" value="Genomic_DNA"/>
</dbReference>
<keyword evidence="8 9" id="KW-0961">Cell wall biogenesis/degradation</keyword>
<feature type="transmembrane region" description="Helical" evidence="8">
    <location>
        <begin position="443"/>
        <end position="461"/>
    </location>
</feature>
<feature type="transmembrane region" description="Helical" evidence="8">
    <location>
        <begin position="160"/>
        <end position="180"/>
    </location>
</feature>
<dbReference type="OrthoDB" id="9804143at2"/>
<dbReference type="Pfam" id="PF03023">
    <property type="entry name" value="MurJ"/>
    <property type="match status" value="1"/>
</dbReference>
<dbReference type="STRING" id="572547.Amico_0578"/>
<dbReference type="GO" id="GO:0015648">
    <property type="term" value="F:lipid-linked peptidoglycan transporter activity"/>
    <property type="evidence" value="ECO:0007669"/>
    <property type="project" value="UniProtKB-UniRule"/>
</dbReference>
<evidence type="ECO:0000256" key="8">
    <source>
        <dbReference type="HAMAP-Rule" id="MF_02078"/>
    </source>
</evidence>
<evidence type="ECO:0000256" key="5">
    <source>
        <dbReference type="ARBA" id="ARBA00022984"/>
    </source>
</evidence>
<reference evidence="10 11" key="1">
    <citation type="journal article" date="2010" name="Stand. Genomic Sci.">
        <title>Complete genome sequence of Aminobacterium colombiense type strain (ALA-1).</title>
        <authorList>
            <person name="Chertkov O."/>
            <person name="Sikorski J."/>
            <person name="Brambilla E."/>
            <person name="Lapidus A."/>
            <person name="Copeland A."/>
            <person name="Glavina Del Rio T."/>
            <person name="Nolan M."/>
            <person name="Lucas S."/>
            <person name="Tice H."/>
            <person name="Cheng J.F."/>
            <person name="Han C."/>
            <person name="Detter J.C."/>
            <person name="Bruce D."/>
            <person name="Tapia R."/>
            <person name="Goodwin L."/>
            <person name="Pitluck S."/>
            <person name="Liolios K."/>
            <person name="Ivanova N."/>
            <person name="Mavromatis K."/>
            <person name="Ovchinnikova G."/>
            <person name="Pati A."/>
            <person name="Chen A."/>
            <person name="Palaniappan K."/>
            <person name="Land M."/>
            <person name="Hauser L."/>
            <person name="Chang Y.J."/>
            <person name="Jeffries C.D."/>
            <person name="Spring S."/>
            <person name="Rohde M."/>
            <person name="Goker M."/>
            <person name="Bristow J."/>
            <person name="Eisen J.A."/>
            <person name="Markowitz V."/>
            <person name="Hugenholtz P."/>
            <person name="Kyrpides N.C."/>
            <person name="Klenk H.P."/>
        </authorList>
    </citation>
    <scope>NUCLEOTIDE SEQUENCE [LARGE SCALE GENOMIC DNA]</scope>
    <source>
        <strain evidence="11">DSM 12261 / ALA-1</strain>
    </source>
</reference>
<dbReference type="HOGENOM" id="CLU_006797_5_2_0"/>
<dbReference type="InterPro" id="IPR004268">
    <property type="entry name" value="MurJ"/>
</dbReference>
<comment type="function">
    <text evidence="8 9">Involved in peptidoglycan biosynthesis. Transports lipid-linked peptidoglycan precursors from the inner to the outer leaflet of the cytoplasmic membrane.</text>
</comment>
<dbReference type="InterPro" id="IPR051050">
    <property type="entry name" value="Lipid_II_flippase_MurJ/MviN"/>
</dbReference>
<protein>
    <recommendedName>
        <fullName evidence="8">Probable lipid II flippase MurJ</fullName>
    </recommendedName>
</protein>
<dbReference type="PIRSF" id="PIRSF002869">
    <property type="entry name" value="MviN"/>
    <property type="match status" value="1"/>
</dbReference>
<feature type="transmembrane region" description="Helical" evidence="8">
    <location>
        <begin position="93"/>
        <end position="115"/>
    </location>
</feature>
<keyword evidence="2 8" id="KW-1003">Cell membrane</keyword>
<dbReference type="GO" id="GO:0008360">
    <property type="term" value="P:regulation of cell shape"/>
    <property type="evidence" value="ECO:0007669"/>
    <property type="project" value="UniProtKB-UniRule"/>
</dbReference>
<accession>D5EDT1</accession>
<evidence type="ECO:0000256" key="4">
    <source>
        <dbReference type="ARBA" id="ARBA00022960"/>
    </source>
</evidence>
<dbReference type="HAMAP" id="MF_02078">
    <property type="entry name" value="MurJ_MviN"/>
    <property type="match status" value="1"/>
</dbReference>
<feature type="transmembrane region" description="Helical" evidence="8">
    <location>
        <begin position="481"/>
        <end position="502"/>
    </location>
</feature>
<keyword evidence="8 9" id="KW-0813">Transport</keyword>
<proteinExistence type="inferred from homology"/>
<dbReference type="PANTHER" id="PTHR47019">
    <property type="entry name" value="LIPID II FLIPPASE MURJ"/>
    <property type="match status" value="1"/>
</dbReference>
<dbReference type="RefSeq" id="WP_013047979.1">
    <property type="nucleotide sequence ID" value="NC_014011.1"/>
</dbReference>
<comment type="pathway">
    <text evidence="8">Cell wall biogenesis; peptidoglycan biosynthesis.</text>
</comment>
<organism evidence="10 11">
    <name type="scientific">Aminobacterium colombiense (strain DSM 12261 / ALA-1)</name>
    <dbReference type="NCBI Taxonomy" id="572547"/>
    <lineage>
        <taxon>Bacteria</taxon>
        <taxon>Thermotogati</taxon>
        <taxon>Synergistota</taxon>
        <taxon>Synergistia</taxon>
        <taxon>Synergistales</taxon>
        <taxon>Aminobacteriaceae</taxon>
        <taxon>Aminobacterium</taxon>
    </lineage>
</organism>
<keyword evidence="4 8" id="KW-0133">Cell shape</keyword>
<feature type="transmembrane region" description="Helical" evidence="8">
    <location>
        <begin position="311"/>
        <end position="330"/>
    </location>
</feature>
<feature type="transmembrane region" description="Helical" evidence="8">
    <location>
        <begin position="350"/>
        <end position="372"/>
    </location>
</feature>
<feature type="transmembrane region" description="Helical" evidence="8">
    <location>
        <begin position="384"/>
        <end position="403"/>
    </location>
</feature>
<keyword evidence="6 8" id="KW-1133">Transmembrane helix</keyword>
<dbReference type="UniPathway" id="UPA00219"/>
<dbReference type="GO" id="GO:0005886">
    <property type="term" value="C:plasma membrane"/>
    <property type="evidence" value="ECO:0007669"/>
    <property type="project" value="UniProtKB-SubCell"/>
</dbReference>
<evidence type="ECO:0000313" key="11">
    <source>
        <dbReference type="Proteomes" id="UP000002366"/>
    </source>
</evidence>